<organism evidence="3 4">
    <name type="scientific">Dermatophagoides farinae</name>
    <name type="common">American house dust mite</name>
    <dbReference type="NCBI Taxonomy" id="6954"/>
    <lineage>
        <taxon>Eukaryota</taxon>
        <taxon>Metazoa</taxon>
        <taxon>Ecdysozoa</taxon>
        <taxon>Arthropoda</taxon>
        <taxon>Chelicerata</taxon>
        <taxon>Arachnida</taxon>
        <taxon>Acari</taxon>
        <taxon>Acariformes</taxon>
        <taxon>Sarcoptiformes</taxon>
        <taxon>Astigmata</taxon>
        <taxon>Psoroptidia</taxon>
        <taxon>Analgoidea</taxon>
        <taxon>Pyroglyphidae</taxon>
        <taxon>Dermatophagoidinae</taxon>
        <taxon>Dermatophagoides</taxon>
    </lineage>
</organism>
<dbReference type="InterPro" id="IPR052587">
    <property type="entry name" value="TELO2-interacting_protein_1"/>
</dbReference>
<reference evidence="3" key="2">
    <citation type="journal article" date="2022" name="Res Sq">
        <title>Comparative Genomics Reveals Insights into the Divergent Evolution of Astigmatic Mites and Household Pest Adaptations.</title>
        <authorList>
            <person name="Xiong Q."/>
            <person name="Wan A.T.-Y."/>
            <person name="Liu X.-Y."/>
            <person name="Fung C.S.-H."/>
            <person name="Xiao X."/>
            <person name="Malainual N."/>
            <person name="Hou J."/>
            <person name="Wang L."/>
            <person name="Wang M."/>
            <person name="Yang K."/>
            <person name="Cui Y."/>
            <person name="Leung E."/>
            <person name="Nong W."/>
            <person name="Shin S.-K."/>
            <person name="Au S."/>
            <person name="Jeong K.Y."/>
            <person name="Chew F.T."/>
            <person name="Hui J."/>
            <person name="Leung T.F."/>
            <person name="Tungtrongchitr A."/>
            <person name="Zhong N."/>
            <person name="Liu Z."/>
            <person name="Tsui S."/>
        </authorList>
    </citation>
    <scope>NUCLEOTIDE SEQUENCE</scope>
    <source>
        <strain evidence="3">Derf</strain>
        <tissue evidence="3">Whole organism</tissue>
    </source>
</reference>
<evidence type="ECO:0000259" key="2">
    <source>
        <dbReference type="Pfam" id="PF24181"/>
    </source>
</evidence>
<dbReference type="Proteomes" id="UP000790347">
    <property type="component" value="Unassembled WGS sequence"/>
</dbReference>
<dbReference type="InterPro" id="IPR016024">
    <property type="entry name" value="ARM-type_fold"/>
</dbReference>
<dbReference type="SUPFAM" id="SSF50985">
    <property type="entry name" value="RCC1/BLIP-II"/>
    <property type="match status" value="1"/>
</dbReference>
<dbReference type="AlphaFoldDB" id="A0A922L244"/>
<reference evidence="3" key="1">
    <citation type="submission" date="2013-05" db="EMBL/GenBank/DDBJ databases">
        <authorList>
            <person name="Yim A.K.Y."/>
            <person name="Chan T.F."/>
            <person name="Ji K.M."/>
            <person name="Liu X.Y."/>
            <person name="Zhou J.W."/>
            <person name="Li R.Q."/>
            <person name="Yang K.Y."/>
            <person name="Li J."/>
            <person name="Li M."/>
            <person name="Law P.T.W."/>
            <person name="Wu Y.L."/>
            <person name="Cai Z.L."/>
            <person name="Qin H."/>
            <person name="Bao Y."/>
            <person name="Leung R.K.K."/>
            <person name="Ng P.K.S."/>
            <person name="Zou J."/>
            <person name="Zhong X.J."/>
            <person name="Ran P.X."/>
            <person name="Zhong N.S."/>
            <person name="Liu Z.G."/>
            <person name="Tsui S.K.W."/>
        </authorList>
    </citation>
    <scope>NUCLEOTIDE SEQUENCE</scope>
    <source>
        <strain evidence="3">Derf</strain>
        <tissue evidence="3">Whole organism</tissue>
    </source>
</reference>
<evidence type="ECO:0000313" key="4">
    <source>
        <dbReference type="Proteomes" id="UP000790347"/>
    </source>
</evidence>
<dbReference type="InterPro" id="IPR057567">
    <property type="entry name" value="TPR_TTI1_C"/>
</dbReference>
<dbReference type="InterPro" id="IPR000408">
    <property type="entry name" value="Reg_chr_condens"/>
</dbReference>
<dbReference type="InterPro" id="IPR009091">
    <property type="entry name" value="RCC1/BLIP-II"/>
</dbReference>
<dbReference type="GO" id="GO:0005737">
    <property type="term" value="C:cytoplasm"/>
    <property type="evidence" value="ECO:0007669"/>
    <property type="project" value="TreeGrafter"/>
</dbReference>
<proteinExistence type="predicted"/>
<dbReference type="EMBL" id="ASGP02000004">
    <property type="protein sequence ID" value="KAH9510471.1"/>
    <property type="molecule type" value="Genomic_DNA"/>
</dbReference>
<name>A0A922L244_DERFA</name>
<dbReference type="PANTHER" id="PTHR18460:SF3">
    <property type="entry name" value="TELO2-INTERACTING PROTEIN 1 HOMOLOG"/>
    <property type="match status" value="1"/>
</dbReference>
<evidence type="ECO:0000256" key="1">
    <source>
        <dbReference type="PROSITE-ProRule" id="PRU00235"/>
    </source>
</evidence>
<dbReference type="SUPFAM" id="SSF48371">
    <property type="entry name" value="ARM repeat"/>
    <property type="match status" value="1"/>
</dbReference>
<dbReference type="Pfam" id="PF13540">
    <property type="entry name" value="RCC1_2"/>
    <property type="match status" value="1"/>
</dbReference>
<evidence type="ECO:0000313" key="3">
    <source>
        <dbReference type="EMBL" id="KAH9510471.1"/>
    </source>
</evidence>
<gene>
    <name evidence="3" type="primary">RCCD1_1</name>
    <name evidence="3" type="ORF">DERF_008991</name>
</gene>
<dbReference type="Gene3D" id="2.130.10.30">
    <property type="entry name" value="Regulator of chromosome condensation 1/beta-lactamase-inhibitor protein II"/>
    <property type="match status" value="1"/>
</dbReference>
<comment type="caution">
    <text evidence="3">The sequence shown here is derived from an EMBL/GenBank/DDBJ whole genome shotgun (WGS) entry which is preliminary data.</text>
</comment>
<keyword evidence="4" id="KW-1185">Reference proteome</keyword>
<feature type="domain" description="TTI1 C-terminal TPR" evidence="2">
    <location>
        <begin position="18"/>
        <end position="185"/>
    </location>
</feature>
<dbReference type="PROSITE" id="PS50012">
    <property type="entry name" value="RCC1_3"/>
    <property type="match status" value="1"/>
</dbReference>
<dbReference type="PANTHER" id="PTHR18460">
    <property type="entry name" value="TEL2 INTERACTING PROTEIN 1 TTI1 FAMILY MEMBER"/>
    <property type="match status" value="1"/>
</dbReference>
<sequence>MNDDNLKILQSPIIKYRVANIFHQCPMLLGDPNIAIRLNVLKLSYISMKLLRSYEGNIFSIILDILLPYVHRFWDSLVQLLPLELEHPVVVKNAFDCLMLANKLCGDFLLRRTGKKIIPALINFLQIRFDSRINYYRKHGHNETLKTMDYYIELELLRSLGRLAVNVKLRSQDIWKMLPIFILYTCSNGIIMDLRQNSLELLIIISDRADYYSVRYFVHIFFEIFYENPGLSILRPNQLSNQCLIKFQCICHRNPGSRHSMAVSENGILFGWGWNKYGQLGIDSTAIEFADAPNVIPFDHKVSNVYCKFWSSLIETENDDSEPQSNESAITNNNEE</sequence>
<protein>
    <submittedName>
        <fullName evidence="3">RCC1 domain-containing protein 1</fullName>
    </submittedName>
</protein>
<feature type="repeat" description="RCC1" evidence="1">
    <location>
        <begin position="267"/>
        <end position="318"/>
    </location>
</feature>
<accession>A0A922L244</accession>
<dbReference type="Pfam" id="PF24181">
    <property type="entry name" value="TPR_TTI1_C"/>
    <property type="match status" value="1"/>
</dbReference>